<keyword evidence="1" id="KW-1133">Transmembrane helix</keyword>
<organism evidence="2 3">
    <name type="scientific">Natronomicrosphaera hydrolytica</name>
    <dbReference type="NCBI Taxonomy" id="3242702"/>
    <lineage>
        <taxon>Bacteria</taxon>
        <taxon>Pseudomonadati</taxon>
        <taxon>Planctomycetota</taxon>
        <taxon>Phycisphaerae</taxon>
        <taxon>Phycisphaerales</taxon>
        <taxon>Phycisphaeraceae</taxon>
        <taxon>Natronomicrosphaera</taxon>
    </lineage>
</organism>
<keyword evidence="3" id="KW-1185">Reference proteome</keyword>
<evidence type="ECO:0000313" key="3">
    <source>
        <dbReference type="Proteomes" id="UP001575105"/>
    </source>
</evidence>
<feature type="transmembrane region" description="Helical" evidence="1">
    <location>
        <begin position="59"/>
        <end position="77"/>
    </location>
</feature>
<protein>
    <submittedName>
        <fullName evidence="2">ABC transporter permease</fullName>
    </submittedName>
</protein>
<accession>A0ABV4UAU6</accession>
<dbReference type="EMBL" id="JBGUBD010000014">
    <property type="protein sequence ID" value="MFA9480014.1"/>
    <property type="molecule type" value="Genomic_DNA"/>
</dbReference>
<dbReference type="RefSeq" id="WP_425346940.1">
    <property type="nucleotide sequence ID" value="NZ_JBGUBD010000014.1"/>
</dbReference>
<dbReference type="PANTHER" id="PTHR36832">
    <property type="entry name" value="SLR1174 PROTEIN-RELATED"/>
    <property type="match status" value="1"/>
</dbReference>
<dbReference type="PANTHER" id="PTHR36832:SF2">
    <property type="entry name" value="INTEGRAL MEMBRANE PROTEIN"/>
    <property type="match status" value="1"/>
</dbReference>
<keyword evidence="1" id="KW-0812">Transmembrane</keyword>
<feature type="transmembrane region" description="Helical" evidence="1">
    <location>
        <begin position="238"/>
        <end position="256"/>
    </location>
</feature>
<reference evidence="2 3" key="1">
    <citation type="submission" date="2024-08" db="EMBL/GenBank/DDBJ databases">
        <title>Whole-genome sequencing of halo(alkali)philic microorganisms from hypersaline lakes.</title>
        <authorList>
            <person name="Sorokin D.Y."/>
            <person name="Merkel A.Y."/>
            <person name="Messina E."/>
            <person name="Yakimov M."/>
        </authorList>
    </citation>
    <scope>NUCLEOTIDE SEQUENCE [LARGE SCALE GENOMIC DNA]</scope>
    <source>
        <strain evidence="2 3">AB-hyl4</strain>
    </source>
</reference>
<name>A0ABV4UAU6_9BACT</name>
<evidence type="ECO:0000256" key="1">
    <source>
        <dbReference type="SAM" id="Phobius"/>
    </source>
</evidence>
<sequence length="272" mass="29681">MMRAYRAVLTLRFREVLQYRAAAWAGVFTQVVFGFIILMVLKAFYASSEAEPPLGVGQLLAYVWLGQALFSLMPWNVDREVQAMIRSGAVAYELARPMDTYTLWFCRTTGWRLAAVSLRALPLLVIVAGVFPLVGMHEWALPGPASWLALGAFVAAMVVAILLAVTITMLMHVVMLWTLDAEGITRIAPAIVMLGAGMIIPLPLFPDAVQPLLMALPFRGLLDVPVRLYSGHIPVSEAAAHLALGLAWVVGLVALGRWMMTRGLRQIAVQGG</sequence>
<dbReference type="Pfam" id="PF06182">
    <property type="entry name" value="ABC2_membrane_6"/>
    <property type="match status" value="1"/>
</dbReference>
<proteinExistence type="predicted"/>
<keyword evidence="1" id="KW-0472">Membrane</keyword>
<dbReference type="Proteomes" id="UP001575105">
    <property type="component" value="Unassembled WGS sequence"/>
</dbReference>
<comment type="caution">
    <text evidence="2">The sequence shown here is derived from an EMBL/GenBank/DDBJ whole genome shotgun (WGS) entry which is preliminary data.</text>
</comment>
<evidence type="ECO:0000313" key="2">
    <source>
        <dbReference type="EMBL" id="MFA9480014.1"/>
    </source>
</evidence>
<dbReference type="InterPro" id="IPR010390">
    <property type="entry name" value="ABC-2_transporter-like"/>
</dbReference>
<feature type="transmembrane region" description="Helical" evidence="1">
    <location>
        <begin position="113"/>
        <end position="135"/>
    </location>
</feature>
<feature type="transmembrane region" description="Helical" evidence="1">
    <location>
        <begin position="147"/>
        <end position="175"/>
    </location>
</feature>
<feature type="transmembrane region" description="Helical" evidence="1">
    <location>
        <begin position="187"/>
        <end position="205"/>
    </location>
</feature>
<feature type="transmembrane region" description="Helical" evidence="1">
    <location>
        <begin position="21"/>
        <end position="47"/>
    </location>
</feature>
<gene>
    <name evidence="2" type="ORF">ACERK3_17175</name>
</gene>